<keyword evidence="6" id="KW-0072">Autophagy</keyword>
<dbReference type="PANTHER" id="PTHR14957">
    <property type="entry name" value="UBIQUITIN-LIKE-CONJUGATING ENZYME ATG10"/>
    <property type="match status" value="1"/>
</dbReference>
<evidence type="ECO:0000256" key="7">
    <source>
        <dbReference type="ARBA" id="ARBA00029833"/>
    </source>
</evidence>
<gene>
    <name evidence="8" type="ORF">CC85DRAFT_287200</name>
</gene>
<dbReference type="OrthoDB" id="2593126at2759"/>
<keyword evidence="5" id="KW-0653">Protein transport</keyword>
<dbReference type="GO" id="GO:0000422">
    <property type="term" value="P:autophagy of mitochondrion"/>
    <property type="evidence" value="ECO:0007669"/>
    <property type="project" value="TreeGrafter"/>
</dbReference>
<evidence type="ECO:0000256" key="2">
    <source>
        <dbReference type="ARBA" id="ARBA00021099"/>
    </source>
</evidence>
<keyword evidence="3" id="KW-0808">Transferase</keyword>
<dbReference type="Gene3D" id="3.30.1460.50">
    <property type="match status" value="1"/>
</dbReference>
<keyword evidence="9" id="KW-1185">Reference proteome</keyword>
<dbReference type="GO" id="GO:0005829">
    <property type="term" value="C:cytosol"/>
    <property type="evidence" value="ECO:0007669"/>
    <property type="project" value="TreeGrafter"/>
</dbReference>
<evidence type="ECO:0000256" key="1">
    <source>
        <dbReference type="ARBA" id="ARBA00005696"/>
    </source>
</evidence>
<dbReference type="InterPro" id="IPR007135">
    <property type="entry name" value="Atg3/Atg10"/>
</dbReference>
<evidence type="ECO:0000256" key="5">
    <source>
        <dbReference type="ARBA" id="ARBA00022927"/>
    </source>
</evidence>
<dbReference type="GO" id="GO:0032446">
    <property type="term" value="P:protein modification by small protein conjugation"/>
    <property type="evidence" value="ECO:0007669"/>
    <property type="project" value="TreeGrafter"/>
</dbReference>
<comment type="similarity">
    <text evidence="1">Belongs to the ATG10 family.</text>
</comment>
<organism evidence="8 9">
    <name type="scientific">Cutaneotrichosporon oleaginosum</name>
    <dbReference type="NCBI Taxonomy" id="879819"/>
    <lineage>
        <taxon>Eukaryota</taxon>
        <taxon>Fungi</taxon>
        <taxon>Dikarya</taxon>
        <taxon>Basidiomycota</taxon>
        <taxon>Agaricomycotina</taxon>
        <taxon>Tremellomycetes</taxon>
        <taxon>Trichosporonales</taxon>
        <taxon>Trichosporonaceae</taxon>
        <taxon>Cutaneotrichosporon</taxon>
    </lineage>
</organism>
<dbReference type="GeneID" id="28984375"/>
<name>A0A0J0XHY6_9TREE</name>
<dbReference type="EMBL" id="KQ087230">
    <property type="protein sequence ID" value="KLT40688.1"/>
    <property type="molecule type" value="Genomic_DNA"/>
</dbReference>
<sequence>MLEEDDDAVAPPPPRRLEVEYSVVWSASYRVPMLCFRAWDESGTPAPLATVAAHLLRASIPTDTAPGSRPDALLLPAAPFPLIQAGEHPVTGIAVWSVHPCEVRNAVEEIVRAEGGEGDRGLRWLEAWFMLSDSVVDLTL</sequence>
<dbReference type="GO" id="GO:0015031">
    <property type="term" value="P:protein transport"/>
    <property type="evidence" value="ECO:0007669"/>
    <property type="project" value="UniProtKB-KW"/>
</dbReference>
<evidence type="ECO:0000313" key="8">
    <source>
        <dbReference type="EMBL" id="KLT40688.1"/>
    </source>
</evidence>
<reference evidence="8 9" key="1">
    <citation type="submission" date="2015-03" db="EMBL/GenBank/DDBJ databases">
        <title>Genomics and transcriptomics of the oil-accumulating basidiomycete yeast T. oleaginosus allow insights into substrate utilization and the diverse evolutionary trajectories of mating systems in fungi.</title>
        <authorList>
            <consortium name="DOE Joint Genome Institute"/>
            <person name="Kourist R."/>
            <person name="Kracht O."/>
            <person name="Bracharz F."/>
            <person name="Lipzen A."/>
            <person name="Nolan M."/>
            <person name="Ohm R."/>
            <person name="Grigoriev I."/>
            <person name="Sun S."/>
            <person name="Heitman J."/>
            <person name="Bruck T."/>
            <person name="Nowrousian M."/>
        </authorList>
    </citation>
    <scope>NUCLEOTIDE SEQUENCE [LARGE SCALE GENOMIC DNA]</scope>
    <source>
        <strain evidence="8 9">IBC0246</strain>
    </source>
</reference>
<evidence type="ECO:0000256" key="4">
    <source>
        <dbReference type="ARBA" id="ARBA00022786"/>
    </source>
</evidence>
<protein>
    <recommendedName>
        <fullName evidence="2">Ubiquitin-like-conjugating enzyme ATG10</fullName>
    </recommendedName>
    <alternativeName>
        <fullName evidence="7">Autophagy-related protein 10</fullName>
    </alternativeName>
</protein>
<keyword evidence="4" id="KW-0833">Ubl conjugation pathway</keyword>
<dbReference type="STRING" id="879819.A0A0J0XHY6"/>
<dbReference type="Pfam" id="PF03987">
    <property type="entry name" value="Autophagy_act_C"/>
    <property type="match status" value="1"/>
</dbReference>
<dbReference type="GO" id="GO:0061651">
    <property type="term" value="F:Atg12 conjugating enzyme activity"/>
    <property type="evidence" value="ECO:0007669"/>
    <property type="project" value="TreeGrafter"/>
</dbReference>
<proteinExistence type="inferred from homology"/>
<dbReference type="Proteomes" id="UP000053611">
    <property type="component" value="Unassembled WGS sequence"/>
</dbReference>
<dbReference type="PANTHER" id="PTHR14957:SF1">
    <property type="entry name" value="UBIQUITIN-LIKE-CONJUGATING ENZYME ATG10"/>
    <property type="match status" value="1"/>
</dbReference>
<evidence type="ECO:0000256" key="3">
    <source>
        <dbReference type="ARBA" id="ARBA00022679"/>
    </source>
</evidence>
<dbReference type="GO" id="GO:0000045">
    <property type="term" value="P:autophagosome assembly"/>
    <property type="evidence" value="ECO:0007669"/>
    <property type="project" value="TreeGrafter"/>
</dbReference>
<dbReference type="RefSeq" id="XP_018277179.1">
    <property type="nucleotide sequence ID" value="XM_018423772.1"/>
</dbReference>
<evidence type="ECO:0000313" key="9">
    <source>
        <dbReference type="Proteomes" id="UP000053611"/>
    </source>
</evidence>
<keyword evidence="5" id="KW-0813">Transport</keyword>
<evidence type="ECO:0000256" key="6">
    <source>
        <dbReference type="ARBA" id="ARBA00023006"/>
    </source>
</evidence>
<accession>A0A0J0XHY6</accession>
<dbReference type="AlphaFoldDB" id="A0A0J0XHY6"/>